<evidence type="ECO:0000256" key="8">
    <source>
        <dbReference type="ARBA" id="ARBA00022989"/>
    </source>
</evidence>
<dbReference type="EMBL" id="KT696254">
    <property type="protein sequence ID" value="AML26605.1"/>
    <property type="molecule type" value="Genomic_DNA"/>
</dbReference>
<gene>
    <name evidence="14" type="primary">ATP8</name>
</gene>
<dbReference type="AlphaFoldDB" id="A0A126TEB3"/>
<evidence type="ECO:0000256" key="2">
    <source>
        <dbReference type="ARBA" id="ARBA00008892"/>
    </source>
</evidence>
<dbReference type="InterPro" id="IPR001421">
    <property type="entry name" value="ATP8_metazoa"/>
</dbReference>
<evidence type="ECO:0000256" key="5">
    <source>
        <dbReference type="ARBA" id="ARBA00022547"/>
    </source>
</evidence>
<accession>A0A126TEB3</accession>
<evidence type="ECO:0000256" key="1">
    <source>
        <dbReference type="ARBA" id="ARBA00004304"/>
    </source>
</evidence>
<organism evidence="14">
    <name type="scientific">Platypodinae sp. BMNH 1274714</name>
    <dbReference type="NCBI Taxonomy" id="2558030"/>
    <lineage>
        <taxon>Eukaryota</taxon>
        <taxon>Metazoa</taxon>
        <taxon>Ecdysozoa</taxon>
        <taxon>Arthropoda</taxon>
        <taxon>Hexapoda</taxon>
        <taxon>Insecta</taxon>
        <taxon>Pterygota</taxon>
        <taxon>Neoptera</taxon>
        <taxon>Endopterygota</taxon>
        <taxon>Coleoptera</taxon>
        <taxon>Polyphaga</taxon>
        <taxon>Cucujiformia</taxon>
        <taxon>Curculionidae</taxon>
        <taxon>Platypodinae</taxon>
    </lineage>
</organism>
<evidence type="ECO:0000256" key="6">
    <source>
        <dbReference type="ARBA" id="ARBA00022692"/>
    </source>
</evidence>
<evidence type="ECO:0000256" key="11">
    <source>
        <dbReference type="ARBA" id="ARBA00023136"/>
    </source>
</evidence>
<evidence type="ECO:0000256" key="7">
    <source>
        <dbReference type="ARBA" id="ARBA00022781"/>
    </source>
</evidence>
<dbReference type="GO" id="GO:0015078">
    <property type="term" value="F:proton transmembrane transporter activity"/>
    <property type="evidence" value="ECO:0007669"/>
    <property type="project" value="InterPro"/>
</dbReference>
<feature type="transmembrane region" description="Helical" evidence="13">
    <location>
        <begin position="12"/>
        <end position="31"/>
    </location>
</feature>
<evidence type="ECO:0000256" key="3">
    <source>
        <dbReference type="ARBA" id="ARBA00011291"/>
    </source>
</evidence>
<proteinExistence type="inferred from homology"/>
<dbReference type="Pfam" id="PF00895">
    <property type="entry name" value="ATP-synt_8"/>
    <property type="match status" value="1"/>
</dbReference>
<dbReference type="GO" id="GO:0015986">
    <property type="term" value="P:proton motive force-driven ATP synthesis"/>
    <property type="evidence" value="ECO:0007669"/>
    <property type="project" value="InterPro"/>
</dbReference>
<evidence type="ECO:0000256" key="4">
    <source>
        <dbReference type="ARBA" id="ARBA00022448"/>
    </source>
</evidence>
<geneLocation type="mitochondrion" evidence="14"/>
<keyword evidence="9 12" id="KW-0406">Ion transport</keyword>
<evidence type="ECO:0000313" key="14">
    <source>
        <dbReference type="EMBL" id="AML26605.1"/>
    </source>
</evidence>
<evidence type="ECO:0000256" key="12">
    <source>
        <dbReference type="RuleBase" id="RU003661"/>
    </source>
</evidence>
<evidence type="ECO:0000256" key="9">
    <source>
        <dbReference type="ARBA" id="ARBA00023065"/>
    </source>
</evidence>
<keyword evidence="6 12" id="KW-0812">Transmembrane</keyword>
<keyword evidence="5 12" id="KW-0138">CF(0)</keyword>
<keyword evidence="4 12" id="KW-0813">Transport</keyword>
<sequence length="53" mass="6593">MPQMAPYSWSLYFSLIVMFLMFMSIMNYFSIMKNMKNMNKPNQMKIKLNNWKW</sequence>
<keyword evidence="7 12" id="KW-0375">Hydrogen ion transport</keyword>
<dbReference type="GO" id="GO:0045259">
    <property type="term" value="C:proton-transporting ATP synthase complex"/>
    <property type="evidence" value="ECO:0007669"/>
    <property type="project" value="UniProtKB-KW"/>
</dbReference>
<comment type="similarity">
    <text evidence="2 12">Belongs to the ATPase protein 8 family.</text>
</comment>
<evidence type="ECO:0000256" key="13">
    <source>
        <dbReference type="SAM" id="Phobius"/>
    </source>
</evidence>
<evidence type="ECO:0000256" key="10">
    <source>
        <dbReference type="ARBA" id="ARBA00023128"/>
    </source>
</evidence>
<protein>
    <recommendedName>
        <fullName evidence="12">ATP synthase complex subunit 8</fullName>
    </recommendedName>
</protein>
<reference evidence="14" key="1">
    <citation type="submission" date="2015-09" db="EMBL/GenBank/DDBJ databases">
        <title>Capturing the unknown biodiversity of arthropods in tropical forests using metagenomics.</title>
        <authorList>
            <person name="Andujar C."/>
            <person name="Creedy T.J."/>
            <person name="Garner B."/>
            <person name="Canty R."/>
            <person name="Warner H.B."/>
            <person name="Lipecki J."/>
            <person name="Crampton-Platt A."/>
            <person name="Gabrielli M."/>
            <person name="Croydon-Veleslavov I.A."/>
            <person name="Lim J.L."/>
            <person name="Linard B."/>
            <person name="Vogler A."/>
        </authorList>
    </citation>
    <scope>NUCLEOTIDE SEQUENCE</scope>
</reference>
<comment type="subunit">
    <text evidence="3">F-type ATPases have 2 components, CF(1) - the catalytic core - and CF(0) - the membrane proton channel.</text>
</comment>
<name>A0A126TEB3_9CUCU</name>
<keyword evidence="10 12" id="KW-0496">Mitochondrion</keyword>
<keyword evidence="11 13" id="KW-0472">Membrane</keyword>
<dbReference type="GO" id="GO:0031966">
    <property type="term" value="C:mitochondrial membrane"/>
    <property type="evidence" value="ECO:0007669"/>
    <property type="project" value="UniProtKB-SubCell"/>
</dbReference>
<keyword evidence="8 13" id="KW-1133">Transmembrane helix</keyword>
<comment type="subcellular location">
    <subcellularLocation>
        <location evidence="1 12">Mitochondrion membrane</location>
        <topology evidence="1 12">Single-pass membrane protein</topology>
    </subcellularLocation>
</comment>